<evidence type="ECO:0000256" key="1">
    <source>
        <dbReference type="SAM" id="SignalP"/>
    </source>
</evidence>
<evidence type="ECO:0000313" key="2">
    <source>
        <dbReference type="EMBL" id="TRY77258.1"/>
    </source>
</evidence>
<protein>
    <recommendedName>
        <fullName evidence="4">DUF4794 domain-containing protein</fullName>
    </recommendedName>
</protein>
<keyword evidence="3" id="KW-1185">Reference proteome</keyword>
<sequence>MWPINSTTTLIFVVLSAILATMSQLCLAQVPYPYTYAPAFSYSTHGTPASTAKAIPHQFLAQAPAVYGHQLPYFFPGPQAFGYNSPNLYFPISTAFSAPLPADPSVQVSSPISETATVELDTPAAVATEVSGYAKENFAIRRIFPVFQSDLRTGSTTVTFARPDQVQVLPITQSESDFVVVGAPTDLNLRSFEQAPAIPAGIVQASQPYFQTRGSIAV</sequence>
<evidence type="ECO:0000313" key="3">
    <source>
        <dbReference type="Proteomes" id="UP000318571"/>
    </source>
</evidence>
<dbReference type="EMBL" id="VCGU01000004">
    <property type="protein sequence ID" value="TRY77258.1"/>
    <property type="molecule type" value="Genomic_DNA"/>
</dbReference>
<dbReference type="Proteomes" id="UP000318571">
    <property type="component" value="Chromosome 5"/>
</dbReference>
<name>A0A553PHU5_TIGCA</name>
<reference evidence="2 3" key="1">
    <citation type="journal article" date="2018" name="Nat. Ecol. Evol.">
        <title>Genomic signatures of mitonuclear coevolution across populations of Tigriopus californicus.</title>
        <authorList>
            <person name="Barreto F.S."/>
            <person name="Watson E.T."/>
            <person name="Lima T.G."/>
            <person name="Willett C.S."/>
            <person name="Edmands S."/>
            <person name="Li W."/>
            <person name="Burton R.S."/>
        </authorList>
    </citation>
    <scope>NUCLEOTIDE SEQUENCE [LARGE SCALE GENOMIC DNA]</scope>
    <source>
        <strain evidence="2 3">San Diego</strain>
    </source>
</reference>
<feature type="signal peptide" evidence="1">
    <location>
        <begin position="1"/>
        <end position="28"/>
    </location>
</feature>
<gene>
    <name evidence="2" type="ORF">TCAL_15895</name>
</gene>
<keyword evidence="1" id="KW-0732">Signal</keyword>
<organism evidence="2 3">
    <name type="scientific">Tigriopus californicus</name>
    <name type="common">Marine copepod</name>
    <dbReference type="NCBI Taxonomy" id="6832"/>
    <lineage>
        <taxon>Eukaryota</taxon>
        <taxon>Metazoa</taxon>
        <taxon>Ecdysozoa</taxon>
        <taxon>Arthropoda</taxon>
        <taxon>Crustacea</taxon>
        <taxon>Multicrustacea</taxon>
        <taxon>Hexanauplia</taxon>
        <taxon>Copepoda</taxon>
        <taxon>Harpacticoida</taxon>
        <taxon>Harpacticidae</taxon>
        <taxon>Tigriopus</taxon>
    </lineage>
</organism>
<evidence type="ECO:0008006" key="4">
    <source>
        <dbReference type="Google" id="ProtNLM"/>
    </source>
</evidence>
<accession>A0A553PHU5</accession>
<dbReference type="AlphaFoldDB" id="A0A553PHU5"/>
<comment type="caution">
    <text evidence="2">The sequence shown here is derived from an EMBL/GenBank/DDBJ whole genome shotgun (WGS) entry which is preliminary data.</text>
</comment>
<proteinExistence type="predicted"/>
<feature type="chain" id="PRO_5022120910" description="DUF4794 domain-containing protein" evidence="1">
    <location>
        <begin position="29"/>
        <end position="218"/>
    </location>
</feature>